<dbReference type="EMBL" id="ASTJ01000024">
    <property type="protein sequence ID" value="EPC02446.1"/>
    <property type="molecule type" value="Genomic_DNA"/>
</dbReference>
<proteinExistence type="predicted"/>
<reference evidence="1 2" key="1">
    <citation type="journal article" date="2013" name="Genome Announc.">
        <title>Draft genome sequence of the moderately halophilic gammaproteobacterium Halomonas anticariensis FP35.</title>
        <authorList>
            <person name="Tahrioui A."/>
            <person name="Quesada E."/>
            <person name="Llamas I."/>
        </authorList>
    </citation>
    <scope>NUCLEOTIDE SEQUENCE [LARGE SCALE GENOMIC DNA]</scope>
    <source>
        <strain evidence="2">DSM 16096 / CECT 5854 / LMG 22089 / FP35</strain>
    </source>
</reference>
<comment type="caution">
    <text evidence="1">The sequence shown here is derived from an EMBL/GenBank/DDBJ whole genome shotgun (WGS) entry which is preliminary data.</text>
</comment>
<dbReference type="PATRIC" id="fig|1121939.11.peg.1853"/>
<gene>
    <name evidence="1" type="ORF">L861_08720</name>
</gene>
<protein>
    <recommendedName>
        <fullName evidence="3">YqjK-like protein</fullName>
    </recommendedName>
</protein>
<name>S2LCI7_LITA3</name>
<organism evidence="1 2">
    <name type="scientific">Litchfieldella anticariensis (strain DSM 16096 / CECT 5854 / CIP 108499 / LMG 22089 / FP35)</name>
    <name type="common">Halomonas anticariensis</name>
    <dbReference type="NCBI Taxonomy" id="1121939"/>
    <lineage>
        <taxon>Bacteria</taxon>
        <taxon>Pseudomonadati</taxon>
        <taxon>Pseudomonadota</taxon>
        <taxon>Gammaproteobacteria</taxon>
        <taxon>Oceanospirillales</taxon>
        <taxon>Halomonadaceae</taxon>
        <taxon>Litchfieldella</taxon>
    </lineage>
</organism>
<dbReference type="Pfam" id="PF13997">
    <property type="entry name" value="YqjK"/>
    <property type="match status" value="1"/>
</dbReference>
<accession>S2LCI7</accession>
<dbReference type="InterPro" id="IPR025612">
    <property type="entry name" value="YqjK"/>
</dbReference>
<evidence type="ECO:0000313" key="1">
    <source>
        <dbReference type="EMBL" id="EPC02446.1"/>
    </source>
</evidence>
<keyword evidence="2" id="KW-1185">Reference proteome</keyword>
<evidence type="ECO:0008006" key="3">
    <source>
        <dbReference type="Google" id="ProtNLM"/>
    </source>
</evidence>
<dbReference type="OrthoDB" id="6183353at2"/>
<dbReference type="STRING" id="1121939.L861_08720"/>
<evidence type="ECO:0000313" key="2">
    <source>
        <dbReference type="Proteomes" id="UP000014463"/>
    </source>
</evidence>
<dbReference type="RefSeq" id="WP_016416356.1">
    <property type="nucleotide sequence ID" value="NZ_AUAB01000002.1"/>
</dbReference>
<dbReference type="AlphaFoldDB" id="S2LCI7"/>
<sequence>MSHDRPPHLSSSQQRALSKAELETRIEQQRIDILVESNRWREASGGIDAAWHTLMRFKVPLLAVGSIVLLRGTRNPRAVLRVGRRVATWALLARRAQRLLGKR</sequence>
<dbReference type="Proteomes" id="UP000014463">
    <property type="component" value="Unassembled WGS sequence"/>
</dbReference>